<keyword evidence="2" id="KW-0472">Membrane</keyword>
<evidence type="ECO:0000256" key="2">
    <source>
        <dbReference type="SAM" id="Phobius"/>
    </source>
</evidence>
<feature type="transmembrane region" description="Helical" evidence="2">
    <location>
        <begin position="164"/>
        <end position="183"/>
    </location>
</feature>
<organism evidence="3 4">
    <name type="scientific">Saccharomycopsis crataegensis</name>
    <dbReference type="NCBI Taxonomy" id="43959"/>
    <lineage>
        <taxon>Eukaryota</taxon>
        <taxon>Fungi</taxon>
        <taxon>Dikarya</taxon>
        <taxon>Ascomycota</taxon>
        <taxon>Saccharomycotina</taxon>
        <taxon>Saccharomycetes</taxon>
        <taxon>Saccharomycopsidaceae</taxon>
        <taxon>Saccharomycopsis</taxon>
    </lineage>
</organism>
<dbReference type="RefSeq" id="XP_064855995.1">
    <property type="nucleotide sequence ID" value="XM_064999923.1"/>
</dbReference>
<keyword evidence="2" id="KW-0812">Transmembrane</keyword>
<evidence type="ECO:0000313" key="4">
    <source>
        <dbReference type="Proteomes" id="UP001360560"/>
    </source>
</evidence>
<gene>
    <name evidence="3" type="ORF">DASC09_063390</name>
</gene>
<feature type="transmembrane region" description="Helical" evidence="2">
    <location>
        <begin position="104"/>
        <end position="122"/>
    </location>
</feature>
<protein>
    <submittedName>
        <fullName evidence="3">Uncharacterized protein</fullName>
    </submittedName>
</protein>
<sequence>MSMPGSAIRGPQQEDNIALKTGASTPLPQAEKLKSSARSRKSYQLSGQPPIDKPPRDLFNRVTSFVDEKMGQIPSPMELHRPSEPSYHENNRFHNVKLMLINKVLEYPFFETPIFFISLFGIPENAFTLGSFLQLFQMAIQIATICLCAQSLKNDDYEIQHRIWAFLIAQSSIILAVATLFTFRVLRLGNNGAVLYSLVSACLAFAAFGVALGILMPTECTNEVMYCRMRRATTGLVSLSAFLWLMELVIFITIVYVARLNIIPDPNDGMYEGFVIPFSAGNETYPPKGDDHRFSGSVYPQSEITNVGEPHQFLKTPASLITPQAPMEIASSPEPPVMRRLIITEAGLEPVHSDSQLEGLKPIVLYANPEQASTEEAAEPQL</sequence>
<reference evidence="3 4" key="1">
    <citation type="journal article" date="2023" name="Elife">
        <title>Identification of key yeast species and microbe-microbe interactions impacting larval growth of Drosophila in the wild.</title>
        <authorList>
            <person name="Mure A."/>
            <person name="Sugiura Y."/>
            <person name="Maeda R."/>
            <person name="Honda K."/>
            <person name="Sakurai N."/>
            <person name="Takahashi Y."/>
            <person name="Watada M."/>
            <person name="Katoh T."/>
            <person name="Gotoh A."/>
            <person name="Gotoh Y."/>
            <person name="Taniguchi I."/>
            <person name="Nakamura K."/>
            <person name="Hayashi T."/>
            <person name="Katayama T."/>
            <person name="Uemura T."/>
            <person name="Hattori Y."/>
        </authorList>
    </citation>
    <scope>NUCLEOTIDE SEQUENCE [LARGE SCALE GENOMIC DNA]</scope>
    <source>
        <strain evidence="3 4">SC-9</strain>
    </source>
</reference>
<keyword evidence="4" id="KW-1185">Reference proteome</keyword>
<dbReference type="EMBL" id="BTFZ01000020">
    <property type="protein sequence ID" value="GMM39000.1"/>
    <property type="molecule type" value="Genomic_DNA"/>
</dbReference>
<feature type="transmembrane region" description="Helical" evidence="2">
    <location>
        <begin position="195"/>
        <end position="215"/>
    </location>
</feature>
<keyword evidence="2" id="KW-1133">Transmembrane helix</keyword>
<name>A0AAV5QWH9_9ASCO</name>
<feature type="region of interest" description="Disordered" evidence="1">
    <location>
        <begin position="1"/>
        <end position="57"/>
    </location>
</feature>
<accession>A0AAV5QWH9</accession>
<comment type="caution">
    <text evidence="3">The sequence shown here is derived from an EMBL/GenBank/DDBJ whole genome shotgun (WGS) entry which is preliminary data.</text>
</comment>
<feature type="transmembrane region" description="Helical" evidence="2">
    <location>
        <begin position="134"/>
        <end position="152"/>
    </location>
</feature>
<evidence type="ECO:0000313" key="3">
    <source>
        <dbReference type="EMBL" id="GMM39000.1"/>
    </source>
</evidence>
<evidence type="ECO:0000256" key="1">
    <source>
        <dbReference type="SAM" id="MobiDB-lite"/>
    </source>
</evidence>
<dbReference type="Proteomes" id="UP001360560">
    <property type="component" value="Unassembled WGS sequence"/>
</dbReference>
<proteinExistence type="predicted"/>
<dbReference type="AlphaFoldDB" id="A0AAV5QWH9"/>
<feature type="transmembrane region" description="Helical" evidence="2">
    <location>
        <begin position="236"/>
        <end position="258"/>
    </location>
</feature>
<dbReference type="GeneID" id="90076988"/>